<dbReference type="InterPro" id="IPR009081">
    <property type="entry name" value="PP-bd_ACP"/>
</dbReference>
<dbReference type="InterPro" id="IPR036736">
    <property type="entry name" value="ACP-like_sf"/>
</dbReference>
<dbReference type="Pfam" id="PF00550">
    <property type="entry name" value="PP-binding"/>
    <property type="match status" value="1"/>
</dbReference>
<dbReference type="AlphaFoldDB" id="A0A4P6YGX6"/>
<dbReference type="RefSeq" id="WP_133277346.1">
    <property type="nucleotide sequence ID" value="NZ_CP037933.1"/>
</dbReference>
<dbReference type="KEGG" id="fnk:E1750_13805"/>
<name>A0A4P6YGX6_9FLAO</name>
<reference evidence="3" key="1">
    <citation type="submission" date="2019-03" db="EMBL/GenBank/DDBJ databases">
        <title>Flavobacterium sp.</title>
        <authorList>
            <person name="Kim H."/>
        </authorList>
    </citation>
    <scope>NUCLEOTIDE SEQUENCE [LARGE SCALE GENOMIC DNA]</scope>
    <source>
        <strain evidence="3">GS13</strain>
    </source>
</reference>
<dbReference type="Gene3D" id="1.10.1200.10">
    <property type="entry name" value="ACP-like"/>
    <property type="match status" value="1"/>
</dbReference>
<dbReference type="EMBL" id="CP037933">
    <property type="protein sequence ID" value="QBN19830.1"/>
    <property type="molecule type" value="Genomic_DNA"/>
</dbReference>
<dbReference type="SUPFAM" id="SSF47336">
    <property type="entry name" value="ACP-like"/>
    <property type="match status" value="1"/>
</dbReference>
<dbReference type="OrthoDB" id="675004at2"/>
<accession>A0A4P6YGX6</accession>
<dbReference type="Proteomes" id="UP000291124">
    <property type="component" value="Chromosome"/>
</dbReference>
<gene>
    <name evidence="2" type="ORF">E1750_13805</name>
</gene>
<sequence length="76" mass="8802">MTKQEFLLRLQEELELDETLDGGTNLKDLEDWDSMCAMVLIGFVSNEFEVNLKPDDLKEMTSVDSLMQRIGLEKFD</sequence>
<evidence type="ECO:0000313" key="3">
    <source>
        <dbReference type="Proteomes" id="UP000291124"/>
    </source>
</evidence>
<dbReference type="PROSITE" id="PS50075">
    <property type="entry name" value="CARRIER"/>
    <property type="match status" value="1"/>
</dbReference>
<feature type="domain" description="Carrier" evidence="1">
    <location>
        <begin position="1"/>
        <end position="74"/>
    </location>
</feature>
<proteinExistence type="predicted"/>
<protein>
    <submittedName>
        <fullName evidence="2">Acyl carrier protein</fullName>
    </submittedName>
</protein>
<organism evidence="2 3">
    <name type="scientific">Flavobacterium nackdongense</name>
    <dbReference type="NCBI Taxonomy" id="2547394"/>
    <lineage>
        <taxon>Bacteria</taxon>
        <taxon>Pseudomonadati</taxon>
        <taxon>Bacteroidota</taxon>
        <taxon>Flavobacteriia</taxon>
        <taxon>Flavobacteriales</taxon>
        <taxon>Flavobacteriaceae</taxon>
        <taxon>Flavobacterium</taxon>
    </lineage>
</organism>
<evidence type="ECO:0000313" key="2">
    <source>
        <dbReference type="EMBL" id="QBN19830.1"/>
    </source>
</evidence>
<keyword evidence="3" id="KW-1185">Reference proteome</keyword>
<evidence type="ECO:0000259" key="1">
    <source>
        <dbReference type="PROSITE" id="PS50075"/>
    </source>
</evidence>